<evidence type="ECO:0000313" key="3">
    <source>
        <dbReference type="Proteomes" id="UP000032046"/>
    </source>
</evidence>
<name>A0A0D0IQT4_9BACT</name>
<sequence>MAESNQRYSKWGFVRETRNMASGIDKETGLNRTGLEDYIKVIFPEIPEDHWVHNKSIPDSGRRIRPDYRCEDLKLLIEFDGLQHYQQPDKIRKDRENQTFYESLGYKVIRIPYFIQLTNEVVKTMFGREVSEPLFDPSVTSMAISGSNTPAFCCPAGLQRMAEEFRLYPQQYKVNLEFLESQNDDFMTGASLLKAAYKGKS</sequence>
<evidence type="ECO:0000313" key="2">
    <source>
        <dbReference type="EMBL" id="KIP59630.1"/>
    </source>
</evidence>
<dbReference type="RefSeq" id="WP_042520320.1">
    <property type="nucleotide sequence ID" value="NZ_JXQI01000084.1"/>
</dbReference>
<accession>A0A0D0IQT4</accession>
<organism evidence="2 3">
    <name type="scientific">Prevotella pectinovora</name>
    <dbReference type="NCBI Taxonomy" id="1602169"/>
    <lineage>
        <taxon>Bacteria</taxon>
        <taxon>Pseudomonadati</taxon>
        <taxon>Bacteroidota</taxon>
        <taxon>Bacteroidia</taxon>
        <taxon>Bacteroidales</taxon>
        <taxon>Prevotellaceae</taxon>
        <taxon>Prevotella</taxon>
    </lineage>
</organism>
<gene>
    <name evidence="2" type="ORF">ST44_13155</name>
</gene>
<keyword evidence="3" id="KW-1185">Reference proteome</keyword>
<reference evidence="2 3" key="1">
    <citation type="submission" date="2015-01" db="EMBL/GenBank/DDBJ databases">
        <title>Comparative genomics of non-oral Prevotella species.</title>
        <authorList>
            <person name="Accetto T."/>
            <person name="Nograsek B."/>
            <person name="Avgustin G."/>
        </authorList>
    </citation>
    <scope>NUCLEOTIDE SEQUENCE [LARGE SCALE GENOMIC DNA]</scope>
    <source>
        <strain evidence="2 3">P5-119</strain>
    </source>
</reference>
<evidence type="ECO:0000259" key="1">
    <source>
        <dbReference type="Pfam" id="PF04480"/>
    </source>
</evidence>
<dbReference type="Gene3D" id="3.40.960.10">
    <property type="entry name" value="VSR Endonuclease"/>
    <property type="match status" value="1"/>
</dbReference>
<dbReference type="Pfam" id="PF04480">
    <property type="entry name" value="DUF559"/>
    <property type="match status" value="1"/>
</dbReference>
<dbReference type="InterPro" id="IPR007569">
    <property type="entry name" value="DUF559"/>
</dbReference>
<protein>
    <recommendedName>
        <fullName evidence="1">DUF559 domain-containing protein</fullName>
    </recommendedName>
</protein>
<comment type="caution">
    <text evidence="2">The sequence shown here is derived from an EMBL/GenBank/DDBJ whole genome shotgun (WGS) entry which is preliminary data.</text>
</comment>
<dbReference type="AlphaFoldDB" id="A0A0D0IQT4"/>
<proteinExistence type="predicted"/>
<dbReference type="EMBL" id="JXQK01000092">
    <property type="protein sequence ID" value="KIP59630.1"/>
    <property type="molecule type" value="Genomic_DNA"/>
</dbReference>
<dbReference type="STRING" id="1602171.ST44_13155"/>
<feature type="domain" description="DUF559" evidence="1">
    <location>
        <begin position="67"/>
        <end position="111"/>
    </location>
</feature>
<dbReference type="Proteomes" id="UP000032046">
    <property type="component" value="Unassembled WGS sequence"/>
</dbReference>